<protein>
    <recommendedName>
        <fullName evidence="4">Secreted protein</fullName>
    </recommendedName>
</protein>
<keyword evidence="3" id="KW-1185">Reference proteome</keyword>
<name>A0A158E5C7_9BURK</name>
<gene>
    <name evidence="2" type="ORF">AWB77_06278</name>
</gene>
<dbReference type="AlphaFoldDB" id="A0A158E5C7"/>
<evidence type="ECO:0000313" key="2">
    <source>
        <dbReference type="EMBL" id="SAL01117.1"/>
    </source>
</evidence>
<dbReference type="STRING" id="1777138.AWB77_06278"/>
<evidence type="ECO:0008006" key="4">
    <source>
        <dbReference type="Google" id="ProtNLM"/>
    </source>
</evidence>
<keyword evidence="1" id="KW-0732">Signal</keyword>
<dbReference type="EMBL" id="FCNX02000022">
    <property type="protein sequence ID" value="SAL01117.1"/>
    <property type="molecule type" value="Genomic_DNA"/>
</dbReference>
<dbReference type="Proteomes" id="UP000054903">
    <property type="component" value="Unassembled WGS sequence"/>
</dbReference>
<reference evidence="2" key="1">
    <citation type="submission" date="2016-01" db="EMBL/GenBank/DDBJ databases">
        <authorList>
            <person name="Peeters C."/>
        </authorList>
    </citation>
    <scope>NUCLEOTIDE SEQUENCE</scope>
    <source>
        <strain evidence="2">LMG 29320</strain>
    </source>
</reference>
<evidence type="ECO:0000313" key="3">
    <source>
        <dbReference type="Proteomes" id="UP000054903"/>
    </source>
</evidence>
<organism evidence="2 3">
    <name type="scientific">Caballeronia fortuita</name>
    <dbReference type="NCBI Taxonomy" id="1777138"/>
    <lineage>
        <taxon>Bacteria</taxon>
        <taxon>Pseudomonadati</taxon>
        <taxon>Pseudomonadota</taxon>
        <taxon>Betaproteobacteria</taxon>
        <taxon>Burkholderiales</taxon>
        <taxon>Burkholderiaceae</taxon>
        <taxon>Caballeronia</taxon>
    </lineage>
</organism>
<evidence type="ECO:0000256" key="1">
    <source>
        <dbReference type="SAM" id="SignalP"/>
    </source>
</evidence>
<sequence length="237" mass="24946">MKKTTTGISLALMATLSGVLTAPVTSNAEWVQNPIGVPRAPGCDPGYSWQKLGVRYQCATPPPTCAYGFASGPAWTGTAWSYSCNVPPPPSCQSGFHQTAAPSWNGSAWVGQQCQPDAPVPVPVPSVPCDGYPTPGYTPTRAYTWIDATADYGSGATNWAVVRQNAGVPANAMPYWASYDTGNGYSINWAGPAYPTCSGSGNYYRAICWVDPGTNSVIRMSMGAAYVMPQNGCGLQH</sequence>
<feature type="chain" id="PRO_5007624889" description="Secreted protein" evidence="1">
    <location>
        <begin position="23"/>
        <end position="237"/>
    </location>
</feature>
<proteinExistence type="predicted"/>
<comment type="caution">
    <text evidence="2">The sequence shown here is derived from an EMBL/GenBank/DDBJ whole genome shotgun (WGS) entry which is preliminary data.</text>
</comment>
<feature type="signal peptide" evidence="1">
    <location>
        <begin position="1"/>
        <end position="22"/>
    </location>
</feature>
<accession>A0A158E5C7</accession>